<dbReference type="EMBL" id="MNUO01000106">
    <property type="protein sequence ID" value="OIN96247.1"/>
    <property type="molecule type" value="Genomic_DNA"/>
</dbReference>
<dbReference type="Pfam" id="PF05800">
    <property type="entry name" value="GvpO"/>
    <property type="match status" value="1"/>
</dbReference>
<name>A0A1J4SA90_9BACT</name>
<gene>
    <name evidence="1" type="ORF">AUJ66_06785</name>
</gene>
<sequence>MAKDIGTLIEQARKELGKVTGLKPSSTIGATKDEKGWHISIEMLEKTSIPDQMDILAIYEVLLDEGGNLLGFERKAMRRRMDTEVSS</sequence>
<organism evidence="1 2">
    <name type="scientific">Candidatus Desantisbacteria bacterium CG1_02_38_46</name>
    <dbReference type="NCBI Taxonomy" id="1817893"/>
    <lineage>
        <taxon>Bacteria</taxon>
        <taxon>Candidatus Desantisiibacteriota</taxon>
    </lineage>
</organism>
<accession>A0A1J4SA90</accession>
<dbReference type="InterPro" id="IPR008634">
    <property type="entry name" value="Gas-vesicle_GvpO"/>
</dbReference>
<dbReference type="GO" id="GO:0031412">
    <property type="term" value="P:gas vesicle organization"/>
    <property type="evidence" value="ECO:0007669"/>
    <property type="project" value="InterPro"/>
</dbReference>
<reference evidence="1 2" key="1">
    <citation type="journal article" date="2016" name="Environ. Microbiol.">
        <title>Genomic resolution of a cold subsurface aquifer community provides metabolic insights for novel microbes adapted to high CO concentrations.</title>
        <authorList>
            <person name="Probst A.J."/>
            <person name="Castelle C.J."/>
            <person name="Singh A."/>
            <person name="Brown C.T."/>
            <person name="Anantharaman K."/>
            <person name="Sharon I."/>
            <person name="Hug L.A."/>
            <person name="Burstein D."/>
            <person name="Emerson J.B."/>
            <person name="Thomas B.C."/>
            <person name="Banfield J.F."/>
        </authorList>
    </citation>
    <scope>NUCLEOTIDE SEQUENCE [LARGE SCALE GENOMIC DNA]</scope>
    <source>
        <strain evidence="1">CG1_02_38_46</strain>
    </source>
</reference>
<comment type="caution">
    <text evidence="1">The sequence shown here is derived from an EMBL/GenBank/DDBJ whole genome shotgun (WGS) entry which is preliminary data.</text>
</comment>
<evidence type="ECO:0000313" key="1">
    <source>
        <dbReference type="EMBL" id="OIN96247.1"/>
    </source>
</evidence>
<protein>
    <recommendedName>
        <fullName evidence="3">Gas vesicle protein</fullName>
    </recommendedName>
</protein>
<proteinExistence type="predicted"/>
<dbReference type="STRING" id="1817893.AUJ66_06785"/>
<dbReference type="Proteomes" id="UP000182278">
    <property type="component" value="Unassembled WGS sequence"/>
</dbReference>
<evidence type="ECO:0000313" key="2">
    <source>
        <dbReference type="Proteomes" id="UP000182278"/>
    </source>
</evidence>
<dbReference type="AlphaFoldDB" id="A0A1J4SA90"/>
<evidence type="ECO:0008006" key="3">
    <source>
        <dbReference type="Google" id="ProtNLM"/>
    </source>
</evidence>